<dbReference type="Pfam" id="PF00254">
    <property type="entry name" value="FKBP_C"/>
    <property type="match status" value="1"/>
</dbReference>
<feature type="signal peptide" evidence="7">
    <location>
        <begin position="1"/>
        <end position="22"/>
    </location>
</feature>
<evidence type="ECO:0000256" key="4">
    <source>
        <dbReference type="ARBA" id="ARBA00023235"/>
    </source>
</evidence>
<dbReference type="PROSITE" id="PS51257">
    <property type="entry name" value="PROKAR_LIPOPROTEIN"/>
    <property type="match status" value="1"/>
</dbReference>
<gene>
    <name evidence="9" type="ORF">ACFOWM_02020</name>
</gene>
<comment type="catalytic activity">
    <reaction evidence="1 5 6">
        <text>[protein]-peptidylproline (omega=180) = [protein]-peptidylproline (omega=0)</text>
        <dbReference type="Rhea" id="RHEA:16237"/>
        <dbReference type="Rhea" id="RHEA-COMP:10747"/>
        <dbReference type="Rhea" id="RHEA-COMP:10748"/>
        <dbReference type="ChEBI" id="CHEBI:83833"/>
        <dbReference type="ChEBI" id="CHEBI:83834"/>
        <dbReference type="EC" id="5.2.1.8"/>
    </reaction>
</comment>
<proteinExistence type="inferred from homology"/>
<dbReference type="PANTHER" id="PTHR43811">
    <property type="entry name" value="FKBP-TYPE PEPTIDYL-PROLYL CIS-TRANS ISOMERASE FKPA"/>
    <property type="match status" value="1"/>
</dbReference>
<comment type="similarity">
    <text evidence="2 6">Belongs to the FKBP-type PPIase family.</text>
</comment>
<evidence type="ECO:0000256" key="1">
    <source>
        <dbReference type="ARBA" id="ARBA00000971"/>
    </source>
</evidence>
<accession>A0ABV8QMX5</accession>
<evidence type="ECO:0000313" key="9">
    <source>
        <dbReference type="EMBL" id="MFC4261642.1"/>
    </source>
</evidence>
<dbReference type="EC" id="5.2.1.8" evidence="6"/>
<evidence type="ECO:0000256" key="3">
    <source>
        <dbReference type="ARBA" id="ARBA00023110"/>
    </source>
</evidence>
<dbReference type="InterPro" id="IPR001179">
    <property type="entry name" value="PPIase_FKBP_dom"/>
</dbReference>
<evidence type="ECO:0000256" key="6">
    <source>
        <dbReference type="RuleBase" id="RU003915"/>
    </source>
</evidence>
<feature type="domain" description="PPIase FKBP-type" evidence="8">
    <location>
        <begin position="77"/>
        <end position="169"/>
    </location>
</feature>
<protein>
    <recommendedName>
        <fullName evidence="6">Peptidyl-prolyl cis-trans isomerase</fullName>
        <ecNumber evidence="6">5.2.1.8</ecNumber>
    </recommendedName>
</protein>
<keyword evidence="7" id="KW-0732">Signal</keyword>
<evidence type="ECO:0000256" key="7">
    <source>
        <dbReference type="SAM" id="SignalP"/>
    </source>
</evidence>
<sequence length="169" mass="17821">MKKSGLVILVLAVMFSSCIKKTDNSCNTAAPTAVATAQETAYLQNYITTNNITNAVLVNGMYYAITTQGTGTSPNICSTLAVRYTGNLINGTTDGAQFDASTSTVNLNLSQLIIGWQLVMPQLKSGGTITLYIPPSLGYGSQPRTNSAGAVVIPANSYLKFVVNLDNVQ</sequence>
<dbReference type="RefSeq" id="WP_379706366.1">
    <property type="nucleotide sequence ID" value="NZ_JBHSCZ010000001.1"/>
</dbReference>
<dbReference type="SUPFAM" id="SSF54534">
    <property type="entry name" value="FKBP-like"/>
    <property type="match status" value="1"/>
</dbReference>
<keyword evidence="4 5" id="KW-0413">Isomerase</keyword>
<name>A0ABV8QMX5_9BACT</name>
<evidence type="ECO:0000256" key="2">
    <source>
        <dbReference type="ARBA" id="ARBA00006577"/>
    </source>
</evidence>
<dbReference type="InterPro" id="IPR046357">
    <property type="entry name" value="PPIase_dom_sf"/>
</dbReference>
<organism evidence="9 10">
    <name type="scientific">Ferruginibacter yonginensis</name>
    <dbReference type="NCBI Taxonomy" id="1310416"/>
    <lineage>
        <taxon>Bacteria</taxon>
        <taxon>Pseudomonadati</taxon>
        <taxon>Bacteroidota</taxon>
        <taxon>Chitinophagia</taxon>
        <taxon>Chitinophagales</taxon>
        <taxon>Chitinophagaceae</taxon>
        <taxon>Ferruginibacter</taxon>
    </lineage>
</organism>
<dbReference type="PROSITE" id="PS50059">
    <property type="entry name" value="FKBP_PPIASE"/>
    <property type="match status" value="1"/>
</dbReference>
<dbReference type="GO" id="GO:0003755">
    <property type="term" value="F:peptidyl-prolyl cis-trans isomerase activity"/>
    <property type="evidence" value="ECO:0007669"/>
    <property type="project" value="UniProtKB-EC"/>
</dbReference>
<comment type="caution">
    <text evidence="9">The sequence shown here is derived from an EMBL/GenBank/DDBJ whole genome shotgun (WGS) entry which is preliminary data.</text>
</comment>
<keyword evidence="10" id="KW-1185">Reference proteome</keyword>
<dbReference type="PANTHER" id="PTHR43811:SF19">
    <property type="entry name" value="39 KDA FK506-BINDING NUCLEAR PROTEIN"/>
    <property type="match status" value="1"/>
</dbReference>
<dbReference type="Proteomes" id="UP001595907">
    <property type="component" value="Unassembled WGS sequence"/>
</dbReference>
<evidence type="ECO:0000313" key="10">
    <source>
        <dbReference type="Proteomes" id="UP001595907"/>
    </source>
</evidence>
<evidence type="ECO:0000259" key="8">
    <source>
        <dbReference type="PROSITE" id="PS50059"/>
    </source>
</evidence>
<keyword evidence="3 5" id="KW-0697">Rotamase</keyword>
<evidence type="ECO:0000256" key="5">
    <source>
        <dbReference type="PROSITE-ProRule" id="PRU00277"/>
    </source>
</evidence>
<dbReference type="EMBL" id="JBHSCZ010000001">
    <property type="protein sequence ID" value="MFC4261642.1"/>
    <property type="molecule type" value="Genomic_DNA"/>
</dbReference>
<dbReference type="Gene3D" id="3.10.50.40">
    <property type="match status" value="1"/>
</dbReference>
<reference evidence="10" key="1">
    <citation type="journal article" date="2019" name="Int. J. Syst. Evol. Microbiol.">
        <title>The Global Catalogue of Microorganisms (GCM) 10K type strain sequencing project: providing services to taxonomists for standard genome sequencing and annotation.</title>
        <authorList>
            <consortium name="The Broad Institute Genomics Platform"/>
            <consortium name="The Broad Institute Genome Sequencing Center for Infectious Disease"/>
            <person name="Wu L."/>
            <person name="Ma J."/>
        </authorList>
    </citation>
    <scope>NUCLEOTIDE SEQUENCE [LARGE SCALE GENOMIC DNA]</scope>
    <source>
        <strain evidence="10">CECT 8289</strain>
    </source>
</reference>
<feature type="chain" id="PRO_5047539357" description="Peptidyl-prolyl cis-trans isomerase" evidence="7">
    <location>
        <begin position="23"/>
        <end position="169"/>
    </location>
</feature>